<dbReference type="InterPro" id="IPR003615">
    <property type="entry name" value="HNH_nuc"/>
</dbReference>
<dbReference type="InterPro" id="IPR044930">
    <property type="entry name" value="Homing_endonuclease_His-Me"/>
</dbReference>
<reference evidence="3 4" key="1">
    <citation type="submission" date="2023-07" db="EMBL/GenBank/DDBJ databases">
        <title>Sorghum-associated microbial communities from plants grown in Nebraska, USA.</title>
        <authorList>
            <person name="Schachtman D."/>
        </authorList>
    </citation>
    <scope>NUCLEOTIDE SEQUENCE [LARGE SCALE GENOMIC DNA]</scope>
    <source>
        <strain evidence="3 4">DS1730</strain>
    </source>
</reference>
<dbReference type="Gene3D" id="3.90.75.10">
    <property type="entry name" value="Homing Intron 3 (I-ppo) Encoded Endonuclease, Chain A"/>
    <property type="match status" value="1"/>
</dbReference>
<accession>A0ABU1M7H2</accession>
<protein>
    <recommendedName>
        <fullName evidence="2">HNH nuclease domain-containing protein</fullName>
    </recommendedName>
</protein>
<dbReference type="SUPFAM" id="SSF54060">
    <property type="entry name" value="His-Me finger endonucleases"/>
    <property type="match status" value="1"/>
</dbReference>
<organism evidence="3 4">
    <name type="scientific">Brucella pseudogrignonensis</name>
    <dbReference type="NCBI Taxonomy" id="419475"/>
    <lineage>
        <taxon>Bacteria</taxon>
        <taxon>Pseudomonadati</taxon>
        <taxon>Pseudomonadota</taxon>
        <taxon>Alphaproteobacteria</taxon>
        <taxon>Hyphomicrobiales</taxon>
        <taxon>Brucellaceae</taxon>
        <taxon>Brucella/Ochrobactrum group</taxon>
        <taxon>Brucella</taxon>
    </lineage>
</organism>
<proteinExistence type="predicted"/>
<dbReference type="InterPro" id="IPR044925">
    <property type="entry name" value="His-Me_finger_sf"/>
</dbReference>
<feature type="domain" description="HNH nuclease" evidence="2">
    <location>
        <begin position="53"/>
        <end position="95"/>
    </location>
</feature>
<dbReference type="EMBL" id="JAVDQT010000002">
    <property type="protein sequence ID" value="MDR6431977.1"/>
    <property type="molecule type" value="Genomic_DNA"/>
</dbReference>
<feature type="region of interest" description="Disordered" evidence="1">
    <location>
        <begin position="175"/>
        <end position="199"/>
    </location>
</feature>
<dbReference type="Pfam" id="PF13392">
    <property type="entry name" value="HNH_3"/>
    <property type="match status" value="1"/>
</dbReference>
<name>A0ABU1M7H2_9HYPH</name>
<feature type="compositionally biased region" description="Basic and acidic residues" evidence="1">
    <location>
        <begin position="185"/>
        <end position="199"/>
    </location>
</feature>
<evidence type="ECO:0000313" key="4">
    <source>
        <dbReference type="Proteomes" id="UP001184614"/>
    </source>
</evidence>
<sequence>MKLTKAQAKLSRANPDVSRLLGKVVSQDGCWNWRTTKIGNYGSMVFRGRTWRAHRVSYTLFCGETPEGLMVCHHCDNPRCVNPSHLFLGHATTNMMDMMRKGRAKNTITSKQDHLKNGLPSGEDASAAKLSEEDVKNILHDAVNGALTKDLCQQYRTCRYTIQAILRGETWKSIPRPHGLPRHTGRYDRTALHERGRDG</sequence>
<gene>
    <name evidence="3" type="ORF">J2782_001712</name>
</gene>
<evidence type="ECO:0000256" key="1">
    <source>
        <dbReference type="SAM" id="MobiDB-lite"/>
    </source>
</evidence>
<evidence type="ECO:0000313" key="3">
    <source>
        <dbReference type="EMBL" id="MDR6431977.1"/>
    </source>
</evidence>
<dbReference type="Proteomes" id="UP001184614">
    <property type="component" value="Unassembled WGS sequence"/>
</dbReference>
<evidence type="ECO:0000259" key="2">
    <source>
        <dbReference type="Pfam" id="PF13392"/>
    </source>
</evidence>
<dbReference type="RefSeq" id="WP_404989615.1">
    <property type="nucleotide sequence ID" value="NZ_JAVDQT010000002.1"/>
</dbReference>
<comment type="caution">
    <text evidence="3">The sequence shown here is derived from an EMBL/GenBank/DDBJ whole genome shotgun (WGS) entry which is preliminary data.</text>
</comment>
<keyword evidence="4" id="KW-1185">Reference proteome</keyword>